<keyword evidence="2 4" id="KW-0808">Transferase</keyword>
<comment type="caution">
    <text evidence="6">The sequence shown here is derived from an EMBL/GenBank/DDBJ whole genome shotgun (WGS) entry which is preliminary data.</text>
</comment>
<dbReference type="AlphaFoldDB" id="A0A1G1WYE2"/>
<comment type="similarity">
    <text evidence="1">Belongs to the spermidine/spermine synthase family.</text>
</comment>
<dbReference type="Proteomes" id="UP000179279">
    <property type="component" value="Unassembled WGS sequence"/>
</dbReference>
<dbReference type="CDD" id="cd02440">
    <property type="entry name" value="AdoMet_MTases"/>
    <property type="match status" value="1"/>
</dbReference>
<name>A0A1G1WYE2_9BACT</name>
<evidence type="ECO:0000256" key="2">
    <source>
        <dbReference type="ARBA" id="ARBA00022679"/>
    </source>
</evidence>
<dbReference type="Pfam" id="PF01564">
    <property type="entry name" value="Spermine_synth"/>
    <property type="match status" value="1"/>
</dbReference>
<proteinExistence type="inferred from homology"/>
<evidence type="ECO:0000256" key="1">
    <source>
        <dbReference type="ARBA" id="ARBA00007867"/>
    </source>
</evidence>
<evidence type="ECO:0000256" key="4">
    <source>
        <dbReference type="PROSITE-ProRule" id="PRU00354"/>
    </source>
</evidence>
<dbReference type="SUPFAM" id="SSF53335">
    <property type="entry name" value="S-adenosyl-L-methionine-dependent methyltransferases"/>
    <property type="match status" value="1"/>
</dbReference>
<evidence type="ECO:0000259" key="5">
    <source>
        <dbReference type="PROSITE" id="PS51006"/>
    </source>
</evidence>
<feature type="domain" description="PABS" evidence="5">
    <location>
        <begin position="1"/>
        <end position="215"/>
    </location>
</feature>
<gene>
    <name evidence="6" type="ORF">A3A57_00700</name>
</gene>
<dbReference type="InterPro" id="IPR029063">
    <property type="entry name" value="SAM-dependent_MTases_sf"/>
</dbReference>
<dbReference type="GO" id="GO:0006596">
    <property type="term" value="P:polyamine biosynthetic process"/>
    <property type="evidence" value="ECO:0007669"/>
    <property type="project" value="UniProtKB-UniRule"/>
</dbReference>
<dbReference type="InterPro" id="IPR030374">
    <property type="entry name" value="PABS"/>
</dbReference>
<dbReference type="GO" id="GO:0016740">
    <property type="term" value="F:transferase activity"/>
    <property type="evidence" value="ECO:0007669"/>
    <property type="project" value="UniProtKB-UniRule"/>
</dbReference>
<dbReference type="PANTHER" id="PTHR43317">
    <property type="entry name" value="THERMOSPERMINE SYNTHASE ACAULIS5"/>
    <property type="match status" value="1"/>
</dbReference>
<organism evidence="6 7">
    <name type="scientific">Candidatus Woykebacteria bacterium RIFCSPLOWO2_01_FULL_41_12</name>
    <dbReference type="NCBI Taxonomy" id="1802604"/>
    <lineage>
        <taxon>Bacteria</taxon>
        <taxon>Candidatus Woykeibacteriota</taxon>
    </lineage>
</organism>
<dbReference type="Gene3D" id="3.40.50.150">
    <property type="entry name" value="Vaccinia Virus protein VP39"/>
    <property type="match status" value="1"/>
</dbReference>
<accession>A0A1G1WYE2</accession>
<evidence type="ECO:0000313" key="7">
    <source>
        <dbReference type="Proteomes" id="UP000179279"/>
    </source>
</evidence>
<keyword evidence="3 4" id="KW-0620">Polyamine biosynthesis</keyword>
<dbReference type="PROSITE" id="PS51006">
    <property type="entry name" value="PABS_2"/>
    <property type="match status" value="1"/>
</dbReference>
<dbReference type="NCBIfam" id="NF037959">
    <property type="entry name" value="MFS_SpdSyn"/>
    <property type="match status" value="1"/>
</dbReference>
<reference evidence="6 7" key="1">
    <citation type="journal article" date="2016" name="Nat. Commun.">
        <title>Thousands of microbial genomes shed light on interconnected biogeochemical processes in an aquifer system.</title>
        <authorList>
            <person name="Anantharaman K."/>
            <person name="Brown C.T."/>
            <person name="Hug L.A."/>
            <person name="Sharon I."/>
            <person name="Castelle C.J."/>
            <person name="Probst A.J."/>
            <person name="Thomas B.C."/>
            <person name="Singh A."/>
            <person name="Wilkins M.J."/>
            <person name="Karaoz U."/>
            <person name="Brodie E.L."/>
            <person name="Williams K.H."/>
            <person name="Hubbard S.S."/>
            <person name="Banfield J.F."/>
        </authorList>
    </citation>
    <scope>NUCLEOTIDE SEQUENCE [LARGE SCALE GENOMIC DNA]</scope>
</reference>
<evidence type="ECO:0000313" key="6">
    <source>
        <dbReference type="EMBL" id="OGY32734.1"/>
    </source>
</evidence>
<dbReference type="EMBL" id="MHDA01000008">
    <property type="protein sequence ID" value="OGY32734.1"/>
    <property type="molecule type" value="Genomic_DNA"/>
</dbReference>
<feature type="active site" description="Proton acceptor" evidence="4">
    <location>
        <position position="139"/>
    </location>
</feature>
<dbReference type="PANTHER" id="PTHR43317:SF1">
    <property type="entry name" value="THERMOSPERMINE SYNTHASE ACAULIS5"/>
    <property type="match status" value="1"/>
</dbReference>
<sequence length="215" mass="24376">MGIWEKTLFKGHSSYSGEVRVVENSGSRRLVVAGYIQSQNVRPDGSVGYPLWENLIPPQISLNKDARVLFLGLGAGTTAKLLLKKFNWITVDGVEIDPLIAWLGKKFFALNEPNLNVIVGDAAKYVKEARYKYDFICVDTFKGKEIPKEIETRQFFQSVKNLLKKDGWVSINKIFSGEKQQKEFEDLVASVFSNVDTVFLRSATHLDNMIIYAKY</sequence>
<evidence type="ECO:0000256" key="3">
    <source>
        <dbReference type="ARBA" id="ARBA00023115"/>
    </source>
</evidence>
<protein>
    <recommendedName>
        <fullName evidence="5">PABS domain-containing protein</fullName>
    </recommendedName>
</protein>